<dbReference type="AlphaFoldDB" id="A0A1I1TVM8"/>
<protein>
    <recommendedName>
        <fullName evidence="5">Erythronate-4-phosphate dehydrogenase</fullName>
        <ecNumber evidence="5">1.1.1.290</ecNumber>
    </recommendedName>
</protein>
<keyword evidence="4 5" id="KW-0664">Pyridoxine biosynthesis</keyword>
<sequence>MRILADQNMPLVDEYFSGFGEITRFDGRSLNAEQLIDVDVLLTRSITQVNDVLLSKANKLKFVGTATIGTDHIDQTYLTKNDIFFTNAPGCNSVAVAEYVISSLYALAQEDDFLVQDKVVGIIGVGNIGSILNTKLTALGITTLLCDPLNQSNNQEYLTFDQVVHQADVISLHVPLIKDGQYKTKHMFNEVVLQALKDNVILINASRGDVIDNQALLKQMQTGKALSLVLDVWENEPNILVELMDYVRFASVHIAGHTLEGKARGTQMLYQALCLENNQEPKYQLSDFLPQPVIANIKLNNNFSNQDIRALVHSIYDVRSDHGLISNQLMIKGFDFLRKNYPARREFSAVSISSSNKLQTKQLAQLGFEIYNEEK</sequence>
<feature type="active site" description="Proton donor" evidence="5">
    <location>
        <position position="253"/>
    </location>
</feature>
<feature type="active site" evidence="5">
    <location>
        <position position="207"/>
    </location>
</feature>
<evidence type="ECO:0000256" key="3">
    <source>
        <dbReference type="ARBA" id="ARBA00023027"/>
    </source>
</evidence>
<keyword evidence="3 5" id="KW-0520">NAD</keyword>
<dbReference type="Pfam" id="PF11890">
    <property type="entry name" value="DUF3410"/>
    <property type="match status" value="1"/>
</dbReference>
<dbReference type="GO" id="GO:0046983">
    <property type="term" value="F:protein dimerization activity"/>
    <property type="evidence" value="ECO:0007669"/>
    <property type="project" value="InterPro"/>
</dbReference>
<comment type="subunit">
    <text evidence="5">Homodimer.</text>
</comment>
<comment type="function">
    <text evidence="5">Catalyzes the oxidation of erythronate-4-phosphate to 3-hydroxy-2-oxo-4-phosphonooxybutanoate.</text>
</comment>
<comment type="subcellular location">
    <subcellularLocation>
        <location evidence="5">Cytoplasm</location>
    </subcellularLocation>
</comment>
<dbReference type="EC" id="1.1.1.290" evidence="5"/>
<keyword evidence="9" id="KW-1185">Reference proteome</keyword>
<keyword evidence="1 5" id="KW-0963">Cytoplasm</keyword>
<dbReference type="Gene3D" id="3.30.1370.170">
    <property type="match status" value="1"/>
</dbReference>
<comment type="similarity">
    <text evidence="5">Belongs to the D-isomer specific 2-hydroxyacid dehydrogenase family. PdxB subfamily.</text>
</comment>
<feature type="binding site" evidence="5">
    <location>
        <position position="256"/>
    </location>
    <ligand>
        <name>NAD(+)</name>
        <dbReference type="ChEBI" id="CHEBI:57540"/>
    </ligand>
</feature>
<feature type="domain" description="D-isomer specific 2-hydroxyacid dehydrogenase NAD-binding" evidence="6">
    <location>
        <begin position="115"/>
        <end position="239"/>
    </location>
</feature>
<dbReference type="OrthoDB" id="9770208at2"/>
<dbReference type="GO" id="GO:0051287">
    <property type="term" value="F:NAD binding"/>
    <property type="evidence" value="ECO:0007669"/>
    <property type="project" value="InterPro"/>
</dbReference>
<evidence type="ECO:0000256" key="1">
    <source>
        <dbReference type="ARBA" id="ARBA00022490"/>
    </source>
</evidence>
<evidence type="ECO:0000313" key="8">
    <source>
        <dbReference type="EMBL" id="SFD62564.1"/>
    </source>
</evidence>
<organism evidence="8 9">
    <name type="scientific">Pseudoalteromonas denitrificans DSM 6059</name>
    <dbReference type="NCBI Taxonomy" id="1123010"/>
    <lineage>
        <taxon>Bacteria</taxon>
        <taxon>Pseudomonadati</taxon>
        <taxon>Pseudomonadota</taxon>
        <taxon>Gammaproteobacteria</taxon>
        <taxon>Alteromonadales</taxon>
        <taxon>Pseudoalteromonadaceae</taxon>
        <taxon>Pseudoalteromonas</taxon>
    </lineage>
</organism>
<evidence type="ECO:0000313" key="9">
    <source>
        <dbReference type="Proteomes" id="UP000198862"/>
    </source>
</evidence>
<dbReference type="InterPro" id="IPR006140">
    <property type="entry name" value="D-isomer_DH_NAD-bd"/>
</dbReference>
<gene>
    <name evidence="5" type="primary">pdxB</name>
    <name evidence="8" type="ORF">SAMN02745724_05012</name>
</gene>
<dbReference type="InterPro" id="IPR036291">
    <property type="entry name" value="NAD(P)-bd_dom_sf"/>
</dbReference>
<comment type="caution">
    <text evidence="5">Lacks conserved residue(s) required for the propagation of feature annotation.</text>
</comment>
<evidence type="ECO:0000259" key="6">
    <source>
        <dbReference type="Pfam" id="PF02826"/>
    </source>
</evidence>
<dbReference type="GO" id="GO:0036001">
    <property type="term" value="P:'de novo' pyridoxal 5'-phosphate biosynthetic process"/>
    <property type="evidence" value="ECO:0007669"/>
    <property type="project" value="TreeGrafter"/>
</dbReference>
<keyword evidence="2 5" id="KW-0560">Oxidoreductase</keyword>
<comment type="catalytic activity">
    <reaction evidence="5">
        <text>4-phospho-D-erythronate + NAD(+) = (R)-3-hydroxy-2-oxo-4-phosphooxybutanoate + NADH + H(+)</text>
        <dbReference type="Rhea" id="RHEA:18829"/>
        <dbReference type="ChEBI" id="CHEBI:15378"/>
        <dbReference type="ChEBI" id="CHEBI:57540"/>
        <dbReference type="ChEBI" id="CHEBI:57945"/>
        <dbReference type="ChEBI" id="CHEBI:58538"/>
        <dbReference type="ChEBI" id="CHEBI:58766"/>
        <dbReference type="EC" id="1.1.1.290"/>
    </reaction>
</comment>
<dbReference type="STRING" id="1123010.SAMN02745724_05012"/>
<feature type="binding site" evidence="5">
    <location>
        <position position="45"/>
    </location>
    <ligand>
        <name>substrate</name>
    </ligand>
</feature>
<evidence type="ECO:0000259" key="7">
    <source>
        <dbReference type="Pfam" id="PF11890"/>
    </source>
</evidence>
<reference evidence="8 9" key="1">
    <citation type="submission" date="2016-10" db="EMBL/GenBank/DDBJ databases">
        <authorList>
            <person name="de Groot N.N."/>
        </authorList>
    </citation>
    <scope>NUCLEOTIDE SEQUENCE [LARGE SCALE GENOMIC DNA]</scope>
    <source>
        <strain evidence="8 9">DSM 6059</strain>
    </source>
</reference>
<dbReference type="Proteomes" id="UP000198862">
    <property type="component" value="Unassembled WGS sequence"/>
</dbReference>
<comment type="pathway">
    <text evidence="5">Cofactor biosynthesis; pyridoxine 5'-phosphate biosynthesis; pyridoxine 5'-phosphate from D-erythrose 4-phosphate: step 2/5.</text>
</comment>
<dbReference type="InterPro" id="IPR029753">
    <property type="entry name" value="D-isomer_DH_CS"/>
</dbReference>
<dbReference type="InterPro" id="IPR038251">
    <property type="entry name" value="PdxB_dimer_sf"/>
</dbReference>
<feature type="binding site" evidence="5">
    <location>
        <position position="67"/>
    </location>
    <ligand>
        <name>substrate</name>
    </ligand>
</feature>
<feature type="domain" description="Erythronate-4-phosphate dehydrogenase dimerisation" evidence="7">
    <location>
        <begin position="288"/>
        <end position="367"/>
    </location>
</feature>
<dbReference type="HAMAP" id="MF_01825">
    <property type="entry name" value="PdxB"/>
    <property type="match status" value="1"/>
</dbReference>
<dbReference type="GO" id="GO:0005829">
    <property type="term" value="C:cytosol"/>
    <property type="evidence" value="ECO:0007669"/>
    <property type="project" value="TreeGrafter"/>
</dbReference>
<dbReference type="SUPFAM" id="SSF52283">
    <property type="entry name" value="Formate/glycerate dehydrogenase catalytic domain-like"/>
    <property type="match status" value="1"/>
</dbReference>
<name>A0A1I1TVM8_9GAMM</name>
<dbReference type="UniPathway" id="UPA00244">
    <property type="reaction ID" value="UER00310"/>
</dbReference>
<dbReference type="GO" id="GO:0008615">
    <property type="term" value="P:pyridoxine biosynthetic process"/>
    <property type="evidence" value="ECO:0007669"/>
    <property type="project" value="UniProtKB-UniRule"/>
</dbReference>
<evidence type="ECO:0000256" key="4">
    <source>
        <dbReference type="ARBA" id="ARBA00023096"/>
    </source>
</evidence>
<dbReference type="RefSeq" id="WP_091991258.1">
    <property type="nucleotide sequence ID" value="NZ_FOLO01000076.1"/>
</dbReference>
<dbReference type="PANTHER" id="PTHR42938:SF9">
    <property type="entry name" value="FORMATE DEHYDROGENASE 1"/>
    <property type="match status" value="1"/>
</dbReference>
<dbReference type="PROSITE" id="PS00065">
    <property type="entry name" value="D_2_HYDROXYACID_DH_1"/>
    <property type="match status" value="1"/>
</dbReference>
<proteinExistence type="inferred from homology"/>
<feature type="binding site" evidence="5">
    <location>
        <position position="231"/>
    </location>
    <ligand>
        <name>NAD(+)</name>
        <dbReference type="ChEBI" id="CHEBI:57540"/>
    </ligand>
</feature>
<feature type="binding site" evidence="5">
    <location>
        <position position="147"/>
    </location>
    <ligand>
        <name>NAD(+)</name>
        <dbReference type="ChEBI" id="CHEBI:57540"/>
    </ligand>
</feature>
<dbReference type="Pfam" id="PF02826">
    <property type="entry name" value="2-Hacid_dh_C"/>
    <property type="match status" value="1"/>
</dbReference>
<evidence type="ECO:0000256" key="5">
    <source>
        <dbReference type="HAMAP-Rule" id="MF_01825"/>
    </source>
</evidence>
<dbReference type="SUPFAM" id="SSF51735">
    <property type="entry name" value="NAD(P)-binding Rossmann-fold domains"/>
    <property type="match status" value="1"/>
</dbReference>
<dbReference type="InterPro" id="IPR024531">
    <property type="entry name" value="Erythronate-4-P_DHase_dimer"/>
</dbReference>
<dbReference type="InterPro" id="IPR029752">
    <property type="entry name" value="D-isomer_DH_CS1"/>
</dbReference>
<dbReference type="EMBL" id="FOLO01000076">
    <property type="protein sequence ID" value="SFD62564.1"/>
    <property type="molecule type" value="Genomic_DNA"/>
</dbReference>
<dbReference type="PROSITE" id="PS00671">
    <property type="entry name" value="D_2_HYDROXYACID_DH_3"/>
    <property type="match status" value="1"/>
</dbReference>
<evidence type="ECO:0000256" key="2">
    <source>
        <dbReference type="ARBA" id="ARBA00023002"/>
    </source>
</evidence>
<dbReference type="InterPro" id="IPR020921">
    <property type="entry name" value="Erythronate-4-P_DHase"/>
</dbReference>
<accession>A0A1I1TVM8</accession>
<dbReference type="GO" id="GO:0033711">
    <property type="term" value="F:4-phosphoerythronate dehydrogenase activity"/>
    <property type="evidence" value="ECO:0007669"/>
    <property type="project" value="UniProtKB-EC"/>
</dbReference>
<feature type="binding site" evidence="5">
    <location>
        <begin position="205"/>
        <end position="207"/>
    </location>
    <ligand>
        <name>NAD(+)</name>
        <dbReference type="ChEBI" id="CHEBI:57540"/>
    </ligand>
</feature>
<dbReference type="Gene3D" id="3.40.50.720">
    <property type="entry name" value="NAD(P)-binding Rossmann-like Domain"/>
    <property type="match status" value="2"/>
</dbReference>
<feature type="active site" evidence="5">
    <location>
        <position position="236"/>
    </location>
</feature>
<dbReference type="CDD" id="cd12158">
    <property type="entry name" value="ErythrP_dh"/>
    <property type="match status" value="1"/>
</dbReference>
<dbReference type="PANTHER" id="PTHR42938">
    <property type="entry name" value="FORMATE DEHYDROGENASE 1"/>
    <property type="match status" value="1"/>
</dbReference>